<dbReference type="InterPro" id="IPR020846">
    <property type="entry name" value="MFS_dom"/>
</dbReference>
<dbReference type="PANTHER" id="PTHR42718">
    <property type="entry name" value="MAJOR FACILITATOR SUPERFAMILY MULTIDRUG TRANSPORTER MFSC"/>
    <property type="match status" value="1"/>
</dbReference>
<evidence type="ECO:0000313" key="9">
    <source>
        <dbReference type="Proteomes" id="UP001595998"/>
    </source>
</evidence>
<keyword evidence="4 6" id="KW-1133">Transmembrane helix</keyword>
<feature type="transmembrane region" description="Helical" evidence="6">
    <location>
        <begin position="358"/>
        <end position="383"/>
    </location>
</feature>
<organism evidence="8 9">
    <name type="scientific">Deinococcus navajonensis</name>
    <dbReference type="NCBI Taxonomy" id="309884"/>
    <lineage>
        <taxon>Bacteria</taxon>
        <taxon>Thermotogati</taxon>
        <taxon>Deinococcota</taxon>
        <taxon>Deinococci</taxon>
        <taxon>Deinococcales</taxon>
        <taxon>Deinococcaceae</taxon>
        <taxon>Deinococcus</taxon>
    </lineage>
</organism>
<feature type="transmembrane region" description="Helical" evidence="6">
    <location>
        <begin position="165"/>
        <end position="186"/>
    </location>
</feature>
<sequence length="477" mass="48752">MTAADARAQHTTLIASSLAVVVVMLNVAAVNPVLPSLQLSFHVNTAGVQWVATIYNMAFAALLLVGGLLGARLGFRRVLLGGLGLGALGAALTAVAPSFAFVLLGRGVTGLSSALVQPATLVLLTLAFSEPAARARAIGLWAGVSALGIAVGPVLGGILVDAFGWTSVFWTLVLAAAGTGVVAWWGTRESLIPEPARLDLTGLVLVVLTLGSLIYGLTQGNRLGWASPVVLGCLLGAGLLFSLFLQVERRARPPLVDLALFRNPSFTAANLGGLLVFFGPFSLLVFFTLLLQGVLHFSATRAGLIIAFFPLGAALGSTWGGHLTARRGARFTATVGLSVIGLATLLLGRVSLTVTGGALWWNFALLGVGVGLSLGALTTAAMASAPREQLSQASSLLNALRQVGVALGIAVLGAVIARHPGEGAGAFLAGLHDALWLAGGVLLLSAPMVWWAMRATELGGQDPARAQPVIKGTSLEG</sequence>
<comment type="subcellular location">
    <subcellularLocation>
        <location evidence="1">Membrane</location>
        <topology evidence="1">Multi-pass membrane protein</topology>
    </subcellularLocation>
</comment>
<feature type="transmembrane region" description="Helical" evidence="6">
    <location>
        <begin position="50"/>
        <end position="71"/>
    </location>
</feature>
<comment type="caution">
    <text evidence="8">The sequence shown here is derived from an EMBL/GenBank/DDBJ whole genome shotgun (WGS) entry which is preliminary data.</text>
</comment>
<evidence type="ECO:0000256" key="1">
    <source>
        <dbReference type="ARBA" id="ARBA00004141"/>
    </source>
</evidence>
<feature type="transmembrane region" description="Helical" evidence="6">
    <location>
        <begin position="395"/>
        <end position="417"/>
    </location>
</feature>
<evidence type="ECO:0000256" key="2">
    <source>
        <dbReference type="ARBA" id="ARBA00022448"/>
    </source>
</evidence>
<keyword evidence="5 6" id="KW-0472">Membrane</keyword>
<dbReference type="CDD" id="cd17321">
    <property type="entry name" value="MFS_MMR_MDR_like"/>
    <property type="match status" value="1"/>
</dbReference>
<name>A0ABV8XQN7_9DEIO</name>
<reference evidence="9" key="1">
    <citation type="journal article" date="2019" name="Int. J. Syst. Evol. Microbiol.">
        <title>The Global Catalogue of Microorganisms (GCM) 10K type strain sequencing project: providing services to taxonomists for standard genome sequencing and annotation.</title>
        <authorList>
            <consortium name="The Broad Institute Genomics Platform"/>
            <consortium name="The Broad Institute Genome Sequencing Center for Infectious Disease"/>
            <person name="Wu L."/>
            <person name="Ma J."/>
        </authorList>
    </citation>
    <scope>NUCLEOTIDE SEQUENCE [LARGE SCALE GENOMIC DNA]</scope>
    <source>
        <strain evidence="9">CCUG 56029</strain>
    </source>
</reference>
<dbReference type="InterPro" id="IPR011701">
    <property type="entry name" value="MFS"/>
</dbReference>
<dbReference type="PRINTS" id="PR01036">
    <property type="entry name" value="TCRTETB"/>
</dbReference>
<keyword evidence="3 6" id="KW-0812">Transmembrane</keyword>
<dbReference type="Proteomes" id="UP001595998">
    <property type="component" value="Unassembled WGS sequence"/>
</dbReference>
<feature type="transmembrane region" description="Helical" evidence="6">
    <location>
        <begin position="266"/>
        <end position="290"/>
    </location>
</feature>
<dbReference type="RefSeq" id="WP_380040195.1">
    <property type="nucleotide sequence ID" value="NZ_JBHSEH010000016.1"/>
</dbReference>
<keyword evidence="2" id="KW-0813">Transport</keyword>
<keyword evidence="9" id="KW-1185">Reference proteome</keyword>
<protein>
    <submittedName>
        <fullName evidence="8">MFS transporter</fullName>
    </submittedName>
</protein>
<dbReference type="InterPro" id="IPR036259">
    <property type="entry name" value="MFS_trans_sf"/>
</dbReference>
<accession>A0ABV8XQN7</accession>
<evidence type="ECO:0000259" key="7">
    <source>
        <dbReference type="PROSITE" id="PS50850"/>
    </source>
</evidence>
<feature type="transmembrane region" description="Helical" evidence="6">
    <location>
        <begin position="12"/>
        <end position="30"/>
    </location>
</feature>
<dbReference type="PROSITE" id="PS50850">
    <property type="entry name" value="MFS"/>
    <property type="match status" value="1"/>
</dbReference>
<evidence type="ECO:0000256" key="4">
    <source>
        <dbReference type="ARBA" id="ARBA00022989"/>
    </source>
</evidence>
<dbReference type="SUPFAM" id="SSF103473">
    <property type="entry name" value="MFS general substrate transporter"/>
    <property type="match status" value="1"/>
</dbReference>
<feature type="transmembrane region" description="Helical" evidence="6">
    <location>
        <begin position="78"/>
        <end position="104"/>
    </location>
</feature>
<dbReference type="Pfam" id="PF07690">
    <property type="entry name" value="MFS_1"/>
    <property type="match status" value="1"/>
</dbReference>
<evidence type="ECO:0000256" key="6">
    <source>
        <dbReference type="SAM" id="Phobius"/>
    </source>
</evidence>
<feature type="transmembrane region" description="Helical" evidence="6">
    <location>
        <begin position="140"/>
        <end position="159"/>
    </location>
</feature>
<dbReference type="EMBL" id="JBHSEH010000016">
    <property type="protein sequence ID" value="MFC4427073.1"/>
    <property type="molecule type" value="Genomic_DNA"/>
</dbReference>
<evidence type="ECO:0000256" key="5">
    <source>
        <dbReference type="ARBA" id="ARBA00023136"/>
    </source>
</evidence>
<dbReference type="Gene3D" id="1.20.1250.20">
    <property type="entry name" value="MFS general substrate transporter like domains"/>
    <property type="match status" value="1"/>
</dbReference>
<feature type="transmembrane region" description="Helical" evidence="6">
    <location>
        <begin position="302"/>
        <end position="319"/>
    </location>
</feature>
<evidence type="ECO:0000313" key="8">
    <source>
        <dbReference type="EMBL" id="MFC4427073.1"/>
    </source>
</evidence>
<feature type="transmembrane region" description="Helical" evidence="6">
    <location>
        <begin position="331"/>
        <end position="352"/>
    </location>
</feature>
<proteinExistence type="predicted"/>
<feature type="transmembrane region" description="Helical" evidence="6">
    <location>
        <begin position="110"/>
        <end position="128"/>
    </location>
</feature>
<feature type="transmembrane region" description="Helical" evidence="6">
    <location>
        <begin position="223"/>
        <end position="245"/>
    </location>
</feature>
<gene>
    <name evidence="8" type="ORF">ACFOZ9_12715</name>
</gene>
<dbReference type="PANTHER" id="PTHR42718:SF9">
    <property type="entry name" value="MAJOR FACILITATOR SUPERFAMILY MULTIDRUG TRANSPORTER MFSC"/>
    <property type="match status" value="1"/>
</dbReference>
<feature type="transmembrane region" description="Helical" evidence="6">
    <location>
        <begin position="198"/>
        <end position="217"/>
    </location>
</feature>
<dbReference type="Gene3D" id="1.20.1720.10">
    <property type="entry name" value="Multidrug resistance protein D"/>
    <property type="match status" value="1"/>
</dbReference>
<evidence type="ECO:0000256" key="3">
    <source>
        <dbReference type="ARBA" id="ARBA00022692"/>
    </source>
</evidence>
<feature type="domain" description="Major facilitator superfamily (MFS) profile" evidence="7">
    <location>
        <begin position="12"/>
        <end position="457"/>
    </location>
</feature>